<proteinExistence type="predicted"/>
<name>A0ABQ7H806_DUNSA</name>
<gene>
    <name evidence="1" type="ORF">DUNSADRAFT_3114</name>
</gene>
<evidence type="ECO:0000313" key="2">
    <source>
        <dbReference type="Proteomes" id="UP000815325"/>
    </source>
</evidence>
<evidence type="ECO:0000313" key="1">
    <source>
        <dbReference type="EMBL" id="KAF5842985.1"/>
    </source>
</evidence>
<keyword evidence="2" id="KW-1185">Reference proteome</keyword>
<accession>A0ABQ7H806</accession>
<dbReference type="Proteomes" id="UP000815325">
    <property type="component" value="Unassembled WGS sequence"/>
</dbReference>
<reference evidence="1" key="1">
    <citation type="submission" date="2017-08" db="EMBL/GenBank/DDBJ databases">
        <authorList>
            <person name="Polle J.E."/>
            <person name="Barry K."/>
            <person name="Cushman J."/>
            <person name="Schmutz J."/>
            <person name="Tran D."/>
            <person name="Hathwaick L.T."/>
            <person name="Yim W.C."/>
            <person name="Jenkins J."/>
            <person name="Mckie-Krisberg Z.M."/>
            <person name="Prochnik S."/>
            <person name="Lindquist E."/>
            <person name="Dockter R.B."/>
            <person name="Adam C."/>
            <person name="Molina H."/>
            <person name="Bunkerborg J."/>
            <person name="Jin E."/>
            <person name="Buchheim M."/>
            <person name="Magnuson J."/>
        </authorList>
    </citation>
    <scope>NUCLEOTIDE SEQUENCE</scope>
    <source>
        <strain evidence="1">CCAP 19/18</strain>
    </source>
</reference>
<dbReference type="EMBL" id="MU069450">
    <property type="protein sequence ID" value="KAF5842985.1"/>
    <property type="molecule type" value="Genomic_DNA"/>
</dbReference>
<protein>
    <recommendedName>
        <fullName evidence="3">Encoded protein</fullName>
    </recommendedName>
</protein>
<comment type="caution">
    <text evidence="1">The sequence shown here is derived from an EMBL/GenBank/DDBJ whole genome shotgun (WGS) entry which is preliminary data.</text>
</comment>
<sequence>MLSGLETLAPALPLHVPLNNHSTEEKSFVEFILKPHRWSFYAILALFSLHSGEALGWGCKGKGARFSKMHNEHTQEKARTHTEASPEKLTHLCPTQVPLPSLNGVIA</sequence>
<evidence type="ECO:0008006" key="3">
    <source>
        <dbReference type="Google" id="ProtNLM"/>
    </source>
</evidence>
<organism evidence="1 2">
    <name type="scientific">Dunaliella salina</name>
    <name type="common">Green alga</name>
    <name type="synonym">Protococcus salinus</name>
    <dbReference type="NCBI Taxonomy" id="3046"/>
    <lineage>
        <taxon>Eukaryota</taxon>
        <taxon>Viridiplantae</taxon>
        <taxon>Chlorophyta</taxon>
        <taxon>core chlorophytes</taxon>
        <taxon>Chlorophyceae</taxon>
        <taxon>CS clade</taxon>
        <taxon>Chlamydomonadales</taxon>
        <taxon>Dunaliellaceae</taxon>
        <taxon>Dunaliella</taxon>
    </lineage>
</organism>